<dbReference type="Proteomes" id="UP000006034">
    <property type="component" value="Unassembled WGS sequence"/>
</dbReference>
<evidence type="ECO:0000313" key="1">
    <source>
        <dbReference type="EMBL" id="EFV44426.1"/>
    </source>
</evidence>
<name>E5Y6F4_BILW3</name>
<sequence length="68" mass="7724">MSAAIFCPHCKLKYDKAVRLRRHRDFWICSSCAEHYTAETLATACENAARSFLAKANYLKIMARRAAA</sequence>
<organism evidence="1 2">
    <name type="scientific">Bilophila wadsworthia (strain 3_1_6)</name>
    <dbReference type="NCBI Taxonomy" id="563192"/>
    <lineage>
        <taxon>Bacteria</taxon>
        <taxon>Pseudomonadati</taxon>
        <taxon>Thermodesulfobacteriota</taxon>
        <taxon>Desulfovibrionia</taxon>
        <taxon>Desulfovibrionales</taxon>
        <taxon>Desulfovibrionaceae</taxon>
        <taxon>Bilophila</taxon>
    </lineage>
</organism>
<gene>
    <name evidence="1" type="ORF">HMPREF0179_01767</name>
</gene>
<accession>E5Y6F4</accession>
<dbReference type="AlphaFoldDB" id="E5Y6F4"/>
<comment type="caution">
    <text evidence="1">The sequence shown here is derived from an EMBL/GenBank/DDBJ whole genome shotgun (WGS) entry which is preliminary data.</text>
</comment>
<keyword evidence="2" id="KW-1185">Reference proteome</keyword>
<dbReference type="RefSeq" id="WP_005027315.1">
    <property type="nucleotide sequence ID" value="NZ_KE150240.1"/>
</dbReference>
<reference evidence="1 2" key="1">
    <citation type="submission" date="2010-10" db="EMBL/GenBank/DDBJ databases">
        <authorList>
            <consortium name="The Broad Institute Genome Sequencing Platform"/>
            <person name="Ward D."/>
            <person name="Earl A."/>
            <person name="Feldgarden M."/>
            <person name="Young S.K."/>
            <person name="Gargeya S."/>
            <person name="Zeng Q."/>
            <person name="Alvarado L."/>
            <person name="Berlin A."/>
            <person name="Bochicchio J."/>
            <person name="Chapman S.B."/>
            <person name="Chen Z."/>
            <person name="Freedman E."/>
            <person name="Gellesch M."/>
            <person name="Goldberg J."/>
            <person name="Griggs A."/>
            <person name="Gujja S."/>
            <person name="Heilman E."/>
            <person name="Heiman D."/>
            <person name="Howarth C."/>
            <person name="Mehta T."/>
            <person name="Neiman D."/>
            <person name="Pearson M."/>
            <person name="Roberts A."/>
            <person name="Saif S."/>
            <person name="Shea T."/>
            <person name="Shenoy N."/>
            <person name="Sisk P."/>
            <person name="Stolte C."/>
            <person name="Sykes S."/>
            <person name="White J."/>
            <person name="Yandava C."/>
            <person name="Allen-Vercoe E."/>
            <person name="Sibley C."/>
            <person name="Ambrose C.E."/>
            <person name="Strauss J."/>
            <person name="Daigneault M."/>
            <person name="Haas B."/>
            <person name="Nusbaum C."/>
            <person name="Birren B."/>
        </authorList>
    </citation>
    <scope>NUCLEOTIDE SEQUENCE [LARGE SCALE GENOMIC DNA]</scope>
    <source>
        <strain evidence="1 2">3_1_6</strain>
    </source>
</reference>
<reference evidence="1 2" key="2">
    <citation type="submission" date="2013-04" db="EMBL/GenBank/DDBJ databases">
        <title>The Genome Sequence of Bilophila wadsworthia 3_1_6.</title>
        <authorList>
            <consortium name="The Broad Institute Genomics Platform"/>
            <person name="Earl A."/>
            <person name="Ward D."/>
            <person name="Feldgarden M."/>
            <person name="Gevers D."/>
            <person name="Sibley C."/>
            <person name="Strauss J."/>
            <person name="Allen-Vercoe E."/>
            <person name="Walker B."/>
            <person name="Young S."/>
            <person name="Zeng Q."/>
            <person name="Gargeya S."/>
            <person name="Fitzgerald M."/>
            <person name="Haas B."/>
            <person name="Abouelleil A."/>
            <person name="Allen A.W."/>
            <person name="Alvarado L."/>
            <person name="Arachchi H.M."/>
            <person name="Berlin A.M."/>
            <person name="Chapman S.B."/>
            <person name="Gainer-Dewar J."/>
            <person name="Goldberg J."/>
            <person name="Griggs A."/>
            <person name="Gujja S."/>
            <person name="Hansen M."/>
            <person name="Howarth C."/>
            <person name="Imamovic A."/>
            <person name="Ireland A."/>
            <person name="Larimer J."/>
            <person name="McCowan C."/>
            <person name="Murphy C."/>
            <person name="Pearson M."/>
            <person name="Poon T.W."/>
            <person name="Priest M."/>
            <person name="Roberts A."/>
            <person name="Saif S."/>
            <person name="Shea T."/>
            <person name="Sisk P."/>
            <person name="Sykes S."/>
            <person name="Wortman J."/>
            <person name="Nusbaum C."/>
            <person name="Birren B."/>
        </authorList>
    </citation>
    <scope>NUCLEOTIDE SEQUENCE [LARGE SCALE GENOMIC DNA]</scope>
    <source>
        <strain evidence="1 2">3_1_6</strain>
    </source>
</reference>
<dbReference type="STRING" id="563192.HMPREF0179_01767"/>
<dbReference type="EMBL" id="ADCP02000003">
    <property type="protein sequence ID" value="EFV44426.1"/>
    <property type="molecule type" value="Genomic_DNA"/>
</dbReference>
<protein>
    <submittedName>
        <fullName evidence="1">Uncharacterized protein</fullName>
    </submittedName>
</protein>
<dbReference type="HOGENOM" id="CLU_2785600_0_0_7"/>
<dbReference type="GeneID" id="78087446"/>
<evidence type="ECO:0000313" key="2">
    <source>
        <dbReference type="Proteomes" id="UP000006034"/>
    </source>
</evidence>
<proteinExistence type="predicted"/>